<sequence>MKIIIKQLGLLVLIGLIAIGCDKNPVSHGGDHTDTDGFILKDENGNGLYREFKGAIDINNINLIVGDTLELSVHFLDHEGNEIQHGEDEEDHEDELIITENDTSIAIIEVEKHEEGENDHEGEEEHYEIAIHIIGISAGSSSFKLELMHGDHADYTSINNVSFNVTE</sequence>
<name>A0A381VPN9_9ZZZZ</name>
<proteinExistence type="predicted"/>
<organism evidence="1">
    <name type="scientific">marine metagenome</name>
    <dbReference type="NCBI Taxonomy" id="408172"/>
    <lineage>
        <taxon>unclassified sequences</taxon>
        <taxon>metagenomes</taxon>
        <taxon>ecological metagenomes</taxon>
    </lineage>
</organism>
<dbReference type="EMBL" id="UINC01009374">
    <property type="protein sequence ID" value="SVA42041.1"/>
    <property type="molecule type" value="Genomic_DNA"/>
</dbReference>
<dbReference type="AlphaFoldDB" id="A0A381VPN9"/>
<evidence type="ECO:0000313" key="1">
    <source>
        <dbReference type="EMBL" id="SVA42041.1"/>
    </source>
</evidence>
<dbReference type="PROSITE" id="PS51257">
    <property type="entry name" value="PROKAR_LIPOPROTEIN"/>
    <property type="match status" value="1"/>
</dbReference>
<accession>A0A381VPN9</accession>
<protein>
    <submittedName>
        <fullName evidence="1">Uncharacterized protein</fullName>
    </submittedName>
</protein>
<reference evidence="1" key="1">
    <citation type="submission" date="2018-05" db="EMBL/GenBank/DDBJ databases">
        <authorList>
            <person name="Lanie J.A."/>
            <person name="Ng W.-L."/>
            <person name="Kazmierczak K.M."/>
            <person name="Andrzejewski T.M."/>
            <person name="Davidsen T.M."/>
            <person name="Wayne K.J."/>
            <person name="Tettelin H."/>
            <person name="Glass J.I."/>
            <person name="Rusch D."/>
            <person name="Podicherti R."/>
            <person name="Tsui H.-C.T."/>
            <person name="Winkler M.E."/>
        </authorList>
    </citation>
    <scope>NUCLEOTIDE SEQUENCE</scope>
</reference>
<gene>
    <name evidence="1" type="ORF">METZ01_LOCUS94895</name>
</gene>